<reference evidence="1" key="2">
    <citation type="journal article" date="2015" name="Fish Shellfish Immunol.">
        <title>Early steps in the European eel (Anguilla anguilla)-Vibrio vulnificus interaction in the gills: Role of the RtxA13 toxin.</title>
        <authorList>
            <person name="Callol A."/>
            <person name="Pajuelo D."/>
            <person name="Ebbesson L."/>
            <person name="Teles M."/>
            <person name="MacKenzie S."/>
            <person name="Amaro C."/>
        </authorList>
    </citation>
    <scope>NUCLEOTIDE SEQUENCE</scope>
</reference>
<name>A0A0E9QZB9_ANGAN</name>
<reference evidence="1" key="1">
    <citation type="submission" date="2014-11" db="EMBL/GenBank/DDBJ databases">
        <authorList>
            <person name="Amaro Gonzalez C."/>
        </authorList>
    </citation>
    <scope>NUCLEOTIDE SEQUENCE</scope>
</reference>
<organism evidence="1">
    <name type="scientific">Anguilla anguilla</name>
    <name type="common">European freshwater eel</name>
    <name type="synonym">Muraena anguilla</name>
    <dbReference type="NCBI Taxonomy" id="7936"/>
    <lineage>
        <taxon>Eukaryota</taxon>
        <taxon>Metazoa</taxon>
        <taxon>Chordata</taxon>
        <taxon>Craniata</taxon>
        <taxon>Vertebrata</taxon>
        <taxon>Euteleostomi</taxon>
        <taxon>Actinopterygii</taxon>
        <taxon>Neopterygii</taxon>
        <taxon>Teleostei</taxon>
        <taxon>Anguilliformes</taxon>
        <taxon>Anguillidae</taxon>
        <taxon>Anguilla</taxon>
    </lineage>
</organism>
<accession>A0A0E9QZB9</accession>
<proteinExistence type="predicted"/>
<protein>
    <submittedName>
        <fullName evidence="1">Uncharacterized protein</fullName>
    </submittedName>
</protein>
<dbReference type="EMBL" id="GBXM01086750">
    <property type="protein sequence ID" value="JAH21827.1"/>
    <property type="molecule type" value="Transcribed_RNA"/>
</dbReference>
<sequence>MRRCHRSQALQAKLCLTCTVSLAFLKRTFGV</sequence>
<evidence type="ECO:0000313" key="1">
    <source>
        <dbReference type="EMBL" id="JAH21827.1"/>
    </source>
</evidence>
<dbReference type="AlphaFoldDB" id="A0A0E9QZB9"/>